<gene>
    <name evidence="1" type="ORF">CRE_14704</name>
</gene>
<dbReference type="AlphaFoldDB" id="E3M9N5"/>
<protein>
    <recommendedName>
        <fullName evidence="3">SPK domain-containing protein</fullName>
    </recommendedName>
</protein>
<reference evidence="1" key="1">
    <citation type="submission" date="2007-07" db="EMBL/GenBank/DDBJ databases">
        <title>PCAP assembly of the Caenorhabditis remanei genome.</title>
        <authorList>
            <consortium name="The Caenorhabditis remanei Sequencing Consortium"/>
            <person name="Wilson R.K."/>
        </authorList>
    </citation>
    <scope>NUCLEOTIDE SEQUENCE [LARGE SCALE GENOMIC DNA]</scope>
    <source>
        <strain evidence="1">PB4641</strain>
    </source>
</reference>
<dbReference type="Proteomes" id="UP000008281">
    <property type="component" value="Unassembled WGS sequence"/>
</dbReference>
<organism evidence="2">
    <name type="scientific">Caenorhabditis remanei</name>
    <name type="common">Caenorhabditis vulgaris</name>
    <dbReference type="NCBI Taxonomy" id="31234"/>
    <lineage>
        <taxon>Eukaryota</taxon>
        <taxon>Metazoa</taxon>
        <taxon>Ecdysozoa</taxon>
        <taxon>Nematoda</taxon>
        <taxon>Chromadorea</taxon>
        <taxon>Rhabditida</taxon>
        <taxon>Rhabditina</taxon>
        <taxon>Rhabditomorpha</taxon>
        <taxon>Rhabditoidea</taxon>
        <taxon>Rhabditidae</taxon>
        <taxon>Peloderinae</taxon>
        <taxon>Caenorhabditis</taxon>
    </lineage>
</organism>
<dbReference type="EMBL" id="DS268430">
    <property type="protein sequence ID" value="EFO96213.1"/>
    <property type="molecule type" value="Genomic_DNA"/>
</dbReference>
<dbReference type="HOGENOM" id="CLU_1808010_0_0_1"/>
<evidence type="ECO:0008006" key="3">
    <source>
        <dbReference type="Google" id="ProtNLM"/>
    </source>
</evidence>
<sequence length="143" mass="16743">MRIHKFFNYVKYFLASRCEDEGLEHSLLLGLELETDDKEISNHQVLQIFERLARSVVESPDEAQDVVKIKKYYVVKICDLMSWGMPGDETNERIEKMSKLVCDSGEVSKREQKIKLDNFLFQKISLDVLAKKMVEIFEECCNN</sequence>
<evidence type="ECO:0000313" key="2">
    <source>
        <dbReference type="Proteomes" id="UP000008281"/>
    </source>
</evidence>
<dbReference type="InParanoid" id="E3M9N5"/>
<accession>E3M9N5</accession>
<keyword evidence="2" id="KW-1185">Reference proteome</keyword>
<evidence type="ECO:0000313" key="1">
    <source>
        <dbReference type="EMBL" id="EFO96213.1"/>
    </source>
</evidence>
<name>E3M9N5_CAERE</name>
<proteinExistence type="predicted"/>